<evidence type="ECO:0000313" key="3">
    <source>
        <dbReference type="Proteomes" id="UP000838412"/>
    </source>
</evidence>
<proteinExistence type="predicted"/>
<accession>A0A8J9YSD6</accession>
<protein>
    <submittedName>
        <fullName evidence="2">Hypp6113 protein</fullName>
    </submittedName>
</protein>
<evidence type="ECO:0000313" key="2">
    <source>
        <dbReference type="EMBL" id="CAH1240838.1"/>
    </source>
</evidence>
<dbReference type="EMBL" id="OV696696">
    <property type="protein sequence ID" value="CAH1240838.1"/>
    <property type="molecule type" value="Genomic_DNA"/>
</dbReference>
<dbReference type="AlphaFoldDB" id="A0A8J9YSD6"/>
<name>A0A8J9YSD6_BRALA</name>
<gene>
    <name evidence="2" type="primary">Hypp6113</name>
    <name evidence="2" type="ORF">BLAG_LOCUS4655</name>
</gene>
<feature type="region of interest" description="Disordered" evidence="1">
    <location>
        <begin position="1"/>
        <end position="31"/>
    </location>
</feature>
<keyword evidence="3" id="KW-1185">Reference proteome</keyword>
<dbReference type="Proteomes" id="UP000838412">
    <property type="component" value="Chromosome 11"/>
</dbReference>
<sequence>MSTVDGKCSLKSGTAASPGKTEENTRAKLRPGRQMRVWADGSKPAPVPNFNEEELDRINRLYKNFHKSWKTNVSKHNMAVVGGSIGKTWQPWTAESCRRDAEKVEGFLSTLPAGLAETTK</sequence>
<organism evidence="2 3">
    <name type="scientific">Branchiostoma lanceolatum</name>
    <name type="common">Common lancelet</name>
    <name type="synonym">Amphioxus lanceolatum</name>
    <dbReference type="NCBI Taxonomy" id="7740"/>
    <lineage>
        <taxon>Eukaryota</taxon>
        <taxon>Metazoa</taxon>
        <taxon>Chordata</taxon>
        <taxon>Cephalochordata</taxon>
        <taxon>Leptocardii</taxon>
        <taxon>Amphioxiformes</taxon>
        <taxon>Branchiostomatidae</taxon>
        <taxon>Branchiostoma</taxon>
    </lineage>
</organism>
<reference evidence="2" key="1">
    <citation type="submission" date="2022-01" db="EMBL/GenBank/DDBJ databases">
        <authorList>
            <person name="Braso-Vives M."/>
        </authorList>
    </citation>
    <scope>NUCLEOTIDE SEQUENCE</scope>
</reference>
<evidence type="ECO:0000256" key="1">
    <source>
        <dbReference type="SAM" id="MobiDB-lite"/>
    </source>
</evidence>